<keyword evidence="3 6" id="KW-0812">Transmembrane</keyword>
<evidence type="ECO:0000256" key="1">
    <source>
        <dbReference type="ARBA" id="ARBA00004651"/>
    </source>
</evidence>
<keyword evidence="4 6" id="KW-1133">Transmembrane helix</keyword>
<dbReference type="GO" id="GO:0005886">
    <property type="term" value="C:plasma membrane"/>
    <property type="evidence" value="ECO:0007669"/>
    <property type="project" value="UniProtKB-SubCell"/>
</dbReference>
<keyword evidence="5 6" id="KW-0472">Membrane</keyword>
<evidence type="ECO:0000256" key="3">
    <source>
        <dbReference type="ARBA" id="ARBA00022692"/>
    </source>
</evidence>
<dbReference type="PANTHER" id="PTHR36115:SF10">
    <property type="entry name" value="RDD DOMAIN-CONTAINING PROTEIN"/>
    <property type="match status" value="1"/>
</dbReference>
<feature type="transmembrane region" description="Helical" evidence="6">
    <location>
        <begin position="96"/>
        <end position="119"/>
    </location>
</feature>
<comment type="subcellular location">
    <subcellularLocation>
        <location evidence="1">Cell membrane</location>
        <topology evidence="1">Multi-pass membrane protein</topology>
    </subcellularLocation>
</comment>
<feature type="transmembrane region" description="Helical" evidence="6">
    <location>
        <begin position="51"/>
        <end position="68"/>
    </location>
</feature>
<evidence type="ECO:0000256" key="2">
    <source>
        <dbReference type="ARBA" id="ARBA00022475"/>
    </source>
</evidence>
<dbReference type="Proteomes" id="UP001204445">
    <property type="component" value="Unassembled WGS sequence"/>
</dbReference>
<dbReference type="EMBL" id="JANUCT010000001">
    <property type="protein sequence ID" value="MCS3902171.1"/>
    <property type="molecule type" value="Genomic_DNA"/>
</dbReference>
<reference evidence="8" key="1">
    <citation type="submission" date="2022-08" db="EMBL/GenBank/DDBJ databases">
        <title>Genomic Encyclopedia of Type Strains, Phase III (KMG-III): the genomes of soil and plant-associated and newly described type strains.</title>
        <authorList>
            <person name="Whitman W."/>
        </authorList>
    </citation>
    <scope>NUCLEOTIDE SEQUENCE</scope>
    <source>
        <strain evidence="8">HMT 1</strain>
    </source>
</reference>
<evidence type="ECO:0000259" key="7">
    <source>
        <dbReference type="Pfam" id="PF06271"/>
    </source>
</evidence>
<organism evidence="8 9">
    <name type="scientific">Methylohalomonas lacus</name>
    <dbReference type="NCBI Taxonomy" id="398773"/>
    <lineage>
        <taxon>Bacteria</taxon>
        <taxon>Pseudomonadati</taxon>
        <taxon>Pseudomonadota</taxon>
        <taxon>Gammaproteobacteria</taxon>
        <taxon>Methylohalomonadales</taxon>
        <taxon>Methylohalomonadaceae</taxon>
        <taxon>Methylohalomonas</taxon>
    </lineage>
</organism>
<dbReference type="Pfam" id="PF06271">
    <property type="entry name" value="RDD"/>
    <property type="match status" value="1"/>
</dbReference>
<keyword evidence="9" id="KW-1185">Reference proteome</keyword>
<dbReference type="PANTHER" id="PTHR36115">
    <property type="entry name" value="PROLINE-RICH ANTIGEN HOMOLOG-RELATED"/>
    <property type="match status" value="1"/>
</dbReference>
<protein>
    <submittedName>
        <fullName evidence="8">RDD family membrane protein YckC</fullName>
    </submittedName>
</protein>
<dbReference type="AlphaFoldDB" id="A0AAE3L0U2"/>
<dbReference type="RefSeq" id="WP_259053563.1">
    <property type="nucleotide sequence ID" value="NZ_JANUCT010000001.1"/>
</dbReference>
<proteinExistence type="predicted"/>
<dbReference type="InterPro" id="IPR051791">
    <property type="entry name" value="Pra-immunoreactive"/>
</dbReference>
<accession>A0AAE3L0U2</accession>
<dbReference type="InterPro" id="IPR010432">
    <property type="entry name" value="RDD"/>
</dbReference>
<evidence type="ECO:0000313" key="9">
    <source>
        <dbReference type="Proteomes" id="UP001204445"/>
    </source>
</evidence>
<feature type="transmembrane region" description="Helical" evidence="6">
    <location>
        <begin position="20"/>
        <end position="39"/>
    </location>
</feature>
<feature type="domain" description="RDD" evidence="7">
    <location>
        <begin position="13"/>
        <end position="131"/>
    </location>
</feature>
<evidence type="ECO:0000313" key="8">
    <source>
        <dbReference type="EMBL" id="MCS3902171.1"/>
    </source>
</evidence>
<evidence type="ECO:0000256" key="6">
    <source>
        <dbReference type="SAM" id="Phobius"/>
    </source>
</evidence>
<sequence>MLPDRASLKMLARQLAAMVYDGLLLVGVLFVASLPVTLLSGGAIPAGAPAFQLYLLGIIFLYLAWQWTRGGQTLGMKAWRLRLVSNDANGLNWARALLRFLAALLSLAACGLGYAWLLVDRERLTWHDRLSATRLERTPDP</sequence>
<name>A0AAE3L0U2_9GAMM</name>
<gene>
    <name evidence="8" type="ORF">J2T55_000163</name>
</gene>
<keyword evidence="2" id="KW-1003">Cell membrane</keyword>
<evidence type="ECO:0000256" key="4">
    <source>
        <dbReference type="ARBA" id="ARBA00022989"/>
    </source>
</evidence>
<comment type="caution">
    <text evidence="8">The sequence shown here is derived from an EMBL/GenBank/DDBJ whole genome shotgun (WGS) entry which is preliminary data.</text>
</comment>
<evidence type="ECO:0000256" key="5">
    <source>
        <dbReference type="ARBA" id="ARBA00023136"/>
    </source>
</evidence>